<sequence length="89" mass="10436">MRQTDYPIQSIQPFSEHGRTGFDLEFRLDNGHIAKVELRSDRPSWTRIKPLEPQKKATIRIAAYNHDLLRFRTLDVEIHEVHLPAQSTT</sequence>
<name>A0A1F7V887_9BACT</name>
<evidence type="ECO:0000313" key="1">
    <source>
        <dbReference type="EMBL" id="OGL86772.1"/>
    </source>
</evidence>
<organism evidence="1 2">
    <name type="scientific">Candidatus Uhrbacteria bacterium RIFCSPLOWO2_02_FULL_48_18</name>
    <dbReference type="NCBI Taxonomy" id="1802408"/>
    <lineage>
        <taxon>Bacteria</taxon>
        <taxon>Candidatus Uhriibacteriota</taxon>
    </lineage>
</organism>
<proteinExistence type="predicted"/>
<reference evidence="1 2" key="1">
    <citation type="journal article" date="2016" name="Nat. Commun.">
        <title>Thousands of microbial genomes shed light on interconnected biogeochemical processes in an aquifer system.</title>
        <authorList>
            <person name="Anantharaman K."/>
            <person name="Brown C.T."/>
            <person name="Hug L.A."/>
            <person name="Sharon I."/>
            <person name="Castelle C.J."/>
            <person name="Probst A.J."/>
            <person name="Thomas B.C."/>
            <person name="Singh A."/>
            <person name="Wilkins M.J."/>
            <person name="Karaoz U."/>
            <person name="Brodie E.L."/>
            <person name="Williams K.H."/>
            <person name="Hubbard S.S."/>
            <person name="Banfield J.F."/>
        </authorList>
    </citation>
    <scope>NUCLEOTIDE SEQUENCE [LARGE SCALE GENOMIC DNA]</scope>
</reference>
<gene>
    <name evidence="1" type="ORF">A3I41_05545</name>
</gene>
<dbReference type="AlphaFoldDB" id="A0A1F7V887"/>
<dbReference type="Proteomes" id="UP000176593">
    <property type="component" value="Unassembled WGS sequence"/>
</dbReference>
<dbReference type="EMBL" id="MGEQ01000006">
    <property type="protein sequence ID" value="OGL86772.1"/>
    <property type="molecule type" value="Genomic_DNA"/>
</dbReference>
<protein>
    <submittedName>
        <fullName evidence="1">Uncharacterized protein</fullName>
    </submittedName>
</protein>
<comment type="caution">
    <text evidence="1">The sequence shown here is derived from an EMBL/GenBank/DDBJ whole genome shotgun (WGS) entry which is preliminary data.</text>
</comment>
<accession>A0A1F7V887</accession>
<evidence type="ECO:0000313" key="2">
    <source>
        <dbReference type="Proteomes" id="UP000176593"/>
    </source>
</evidence>